<protein>
    <recommendedName>
        <fullName evidence="3">PH domain-containing protein</fullName>
    </recommendedName>
</protein>
<feature type="region of interest" description="Disordered" evidence="2">
    <location>
        <begin position="165"/>
        <end position="341"/>
    </location>
</feature>
<dbReference type="InterPro" id="IPR001849">
    <property type="entry name" value="PH_domain"/>
</dbReference>
<feature type="compositionally biased region" description="Polar residues" evidence="2">
    <location>
        <begin position="453"/>
        <end position="468"/>
    </location>
</feature>
<evidence type="ECO:0000313" key="4">
    <source>
        <dbReference type="Ensembl" id="ENSFCTP00005041182.1"/>
    </source>
</evidence>
<feature type="compositionally biased region" description="Basic residues" evidence="2">
    <location>
        <begin position="838"/>
        <end position="852"/>
    </location>
</feature>
<dbReference type="GeneTree" id="ENSGT00940000159692"/>
<reference evidence="4" key="3">
    <citation type="submission" date="2025-09" db="UniProtKB">
        <authorList>
            <consortium name="Ensembl"/>
        </authorList>
    </citation>
    <scope>IDENTIFICATION</scope>
    <source>
        <strain evidence="4">breed Abyssinian</strain>
    </source>
</reference>
<dbReference type="Pfam" id="PF00169">
    <property type="entry name" value="PH"/>
    <property type="match status" value="1"/>
</dbReference>
<dbReference type="InterPro" id="IPR040392">
    <property type="entry name" value="PKHA4-7_PH"/>
</dbReference>
<feature type="compositionally biased region" description="Polar residues" evidence="2">
    <location>
        <begin position="721"/>
        <end position="730"/>
    </location>
</feature>
<organism evidence="4 5">
    <name type="scientific">Felis catus</name>
    <name type="common">Cat</name>
    <name type="synonym">Felis silvestris catus</name>
    <dbReference type="NCBI Taxonomy" id="9685"/>
    <lineage>
        <taxon>Eukaryota</taxon>
        <taxon>Metazoa</taxon>
        <taxon>Chordata</taxon>
        <taxon>Craniata</taxon>
        <taxon>Vertebrata</taxon>
        <taxon>Euteleostomi</taxon>
        <taxon>Mammalia</taxon>
        <taxon>Eutheria</taxon>
        <taxon>Laurasiatheria</taxon>
        <taxon>Carnivora</taxon>
        <taxon>Feliformia</taxon>
        <taxon>Felidae</taxon>
        <taxon>Felinae</taxon>
        <taxon>Felis</taxon>
    </lineage>
</organism>
<reference evidence="4" key="2">
    <citation type="submission" date="2025-08" db="UniProtKB">
        <authorList>
            <consortium name="Ensembl"/>
        </authorList>
    </citation>
    <scope>IDENTIFICATION</scope>
    <source>
        <strain evidence="4">breed Abyssinian</strain>
    </source>
</reference>
<dbReference type="CDD" id="cd13248">
    <property type="entry name" value="PH_PEPP1_2_3"/>
    <property type="match status" value="1"/>
</dbReference>
<feature type="compositionally biased region" description="Pro residues" evidence="2">
    <location>
        <begin position="1026"/>
        <end position="1040"/>
    </location>
</feature>
<feature type="compositionally biased region" description="Polar residues" evidence="2">
    <location>
        <begin position="312"/>
        <end position="323"/>
    </location>
</feature>
<dbReference type="InterPro" id="IPR057971">
    <property type="entry name" value="PKHA4-7_TBCA"/>
</dbReference>
<sequence length="1058" mass="118073">MSNKAGGKRPAITNSDTSNHNMVSEVPPERPSVRATRTSRKAIAFGKRSHSMKRNLNAPVTKAGWLFKQASSGVKQWNKRWFVLVDRCLFYYKDEKEESILGSIPLLSFRVAAVQPSDNISRKHTFKAEHAGVRTYFFSAESPEEQEAWIQAMGEAARVQIPPAQKSVPQAVRHSHEKPDSENIPPSKHHHHQPSHNSLPKPEPEAKTRGEGDGRGCEKAERKPERPEVKSEPLVKANGIQAGPEPSSEPGSPYPEGPRVPGGGDRPAQPNGWQYSSPSRPGSTAFPPPDSESGGHQRNFPPRANPDKIAQRKSSMNQLQQWVNLRRGVAPPEDLRSPSRFYPVSRRVPEYYGPYSSQYPDDYQYYPPGVRPDSICSMPAYDRISPPWALEDKRHSFRNGGGPAFQLREWKEPPGYGRQDGTIWLPGPSPSRQPVYYDELDATSGSLRRLSLQPRSHSVPRSPSQGSYSRARIYSPVRSPSARFERLPPRSEDIYADPAAYVMRRSVSSPKYDYLGDRRPVPAGLFPYNYPPSPTAHDKMKLLGKLCEQNKVVREQDRLVQQLRAEKESLESALMGTHQELEMFGNQPAYPEKLLRKKESLQNQLINIRVELSQATTALTNSTIEYENLESEVSALHDDLWEQLNLDVQNEVLNRQIQKEIWRIQDVMEGLRKNNPSRGTDTAKHRGGLGPTATYSSNSPASPLSSASLTSPLSPFSLVSGSQGSPTKPGSSEPKASYEQSKKDPHQTSPLDTARDINLVPTRQEAEAEKQTALNKVGIVPPRTKSPTDEEVTPSRVVRRSADGLTNGLSSRQERPKSAVFPGEGKVKMSVEEQIDRMRRHQSGSMKEKRRSLQLPASPAPDPATRPAYKVVRRHRSIHEVDISNLEAALRAEEPGGQAYETPREEIARLRKMELEPQHYDVDINKELSTPDKVLIPERYIDLEPDTPLSPEELKEKQKKVERIKTLIAKSSMQNVVPVGEGDLVDVPQDSESQLQEQEKRIEISCALATEASRRGRMLSVQCATPSPPTSPASPTPPANPLSSESPRGTDSSHTMRV</sequence>
<name>A0ABI7Z1Z5_FELCA</name>
<dbReference type="Proteomes" id="UP000823872">
    <property type="component" value="Chromosome F1"/>
</dbReference>
<dbReference type="SUPFAM" id="SSF50729">
    <property type="entry name" value="PH domain-like"/>
    <property type="match status" value="1"/>
</dbReference>
<feature type="compositionally biased region" description="Basic and acidic residues" evidence="2">
    <location>
        <begin position="202"/>
        <end position="233"/>
    </location>
</feature>
<feature type="compositionally biased region" description="Low complexity" evidence="2">
    <location>
        <begin position="696"/>
        <end position="720"/>
    </location>
</feature>
<feature type="compositionally biased region" description="Polar residues" evidence="2">
    <location>
        <begin position="12"/>
        <end position="22"/>
    </location>
</feature>
<feature type="compositionally biased region" description="Basic and acidic residues" evidence="2">
    <location>
        <begin position="825"/>
        <end position="837"/>
    </location>
</feature>
<feature type="region of interest" description="Disordered" evidence="2">
    <location>
        <begin position="451"/>
        <end position="470"/>
    </location>
</feature>
<feature type="compositionally biased region" description="Polar residues" evidence="2">
    <location>
        <begin position="1041"/>
        <end position="1058"/>
    </location>
</feature>
<gene>
    <name evidence="4" type="primary">PLEKHA6</name>
</gene>
<evidence type="ECO:0000256" key="1">
    <source>
        <dbReference type="SAM" id="Coils"/>
    </source>
</evidence>
<evidence type="ECO:0000313" key="5">
    <source>
        <dbReference type="Proteomes" id="UP000823872"/>
    </source>
</evidence>
<feature type="region of interest" description="Disordered" evidence="2">
    <location>
        <begin position="779"/>
        <end position="868"/>
    </location>
</feature>
<reference evidence="4 5" key="1">
    <citation type="submission" date="2021-02" db="EMBL/GenBank/DDBJ databases">
        <title>Safari Cat Assemblies.</title>
        <authorList>
            <person name="Bredemeyer K.R."/>
            <person name="Murphy W.J."/>
        </authorList>
    </citation>
    <scope>NUCLEOTIDE SEQUENCE [LARGE SCALE GENOMIC DNA]</scope>
</reference>
<dbReference type="PROSITE" id="PS50003">
    <property type="entry name" value="PH_DOMAIN"/>
    <property type="match status" value="1"/>
</dbReference>
<evidence type="ECO:0000259" key="3">
    <source>
        <dbReference type="PROSITE" id="PS50003"/>
    </source>
</evidence>
<feature type="region of interest" description="Disordered" evidence="2">
    <location>
        <begin position="1"/>
        <end position="39"/>
    </location>
</feature>
<dbReference type="PANTHER" id="PTHR12752">
    <property type="entry name" value="PHOSPHOINOSITOL 3-PHOSPHATE-BINDING PROTEIN"/>
    <property type="match status" value="1"/>
</dbReference>
<feature type="coiled-coil region" evidence="1">
    <location>
        <begin position="553"/>
        <end position="639"/>
    </location>
</feature>
<dbReference type="SMART" id="SM00233">
    <property type="entry name" value="PH"/>
    <property type="match status" value="1"/>
</dbReference>
<dbReference type="PANTHER" id="PTHR12752:SF5">
    <property type="entry name" value="PLECKSTRIN HOMOLOGY DOMAIN-CONTAINING FAMILY A MEMBER 6"/>
    <property type="match status" value="1"/>
</dbReference>
<feature type="region of interest" description="Disordered" evidence="2">
    <location>
        <begin position="1015"/>
        <end position="1058"/>
    </location>
</feature>
<dbReference type="Ensembl" id="ENSFCTT00005055888.1">
    <property type="protein sequence ID" value="ENSFCTP00005041182.1"/>
    <property type="gene ID" value="ENSFCTG00005018973.1"/>
</dbReference>
<accession>A0ABI7Z1Z5</accession>
<dbReference type="Pfam" id="PF25541">
    <property type="entry name" value="TBCA_PH"/>
    <property type="match status" value="1"/>
</dbReference>
<feature type="compositionally biased region" description="Polar residues" evidence="2">
    <location>
        <begin position="271"/>
        <end position="282"/>
    </location>
</feature>
<feature type="region of interest" description="Disordered" evidence="2">
    <location>
        <begin position="672"/>
        <end position="756"/>
    </location>
</feature>
<dbReference type="Gene3D" id="2.30.29.30">
    <property type="entry name" value="Pleckstrin-homology domain (PH domain)/Phosphotyrosine-binding domain (PTB)"/>
    <property type="match status" value="1"/>
</dbReference>
<proteinExistence type="predicted"/>
<dbReference type="InterPro" id="IPR011993">
    <property type="entry name" value="PH-like_dom_sf"/>
</dbReference>
<keyword evidence="5" id="KW-1185">Reference proteome</keyword>
<feature type="domain" description="PH" evidence="3">
    <location>
        <begin position="59"/>
        <end position="158"/>
    </location>
</feature>
<keyword evidence="1" id="KW-0175">Coiled coil</keyword>
<evidence type="ECO:0000256" key="2">
    <source>
        <dbReference type="SAM" id="MobiDB-lite"/>
    </source>
</evidence>